<organism evidence="2 3">
    <name type="scientific">Archangium minus</name>
    <dbReference type="NCBI Taxonomy" id="83450"/>
    <lineage>
        <taxon>Bacteria</taxon>
        <taxon>Pseudomonadati</taxon>
        <taxon>Myxococcota</taxon>
        <taxon>Myxococcia</taxon>
        <taxon>Myxococcales</taxon>
        <taxon>Cystobacterineae</taxon>
        <taxon>Archangiaceae</taxon>
        <taxon>Archangium</taxon>
    </lineage>
</organism>
<dbReference type="Pfam" id="PF12802">
    <property type="entry name" value="MarR_2"/>
    <property type="match status" value="1"/>
</dbReference>
<evidence type="ECO:0000259" key="1">
    <source>
        <dbReference type="PROSITE" id="PS50995"/>
    </source>
</evidence>
<dbReference type="Proteomes" id="UP001611383">
    <property type="component" value="Chromosome"/>
</dbReference>
<dbReference type="SMART" id="SM00347">
    <property type="entry name" value="HTH_MARR"/>
    <property type="match status" value="1"/>
</dbReference>
<proteinExistence type="predicted"/>
<protein>
    <submittedName>
        <fullName evidence="2">MarR family transcriptional regulator</fullName>
    </submittedName>
</protein>
<dbReference type="PANTHER" id="PTHR33164">
    <property type="entry name" value="TRANSCRIPTIONAL REGULATOR, MARR FAMILY"/>
    <property type="match status" value="1"/>
</dbReference>
<evidence type="ECO:0000313" key="2">
    <source>
        <dbReference type="EMBL" id="WNG51201.1"/>
    </source>
</evidence>
<name>A0ABY9X729_9BACT</name>
<dbReference type="RefSeq" id="WP_395811190.1">
    <property type="nucleotide sequence ID" value="NZ_CP043494.1"/>
</dbReference>
<dbReference type="InterPro" id="IPR000835">
    <property type="entry name" value="HTH_MarR-typ"/>
</dbReference>
<accession>A0ABY9X729</accession>
<gene>
    <name evidence="2" type="ORF">F0U60_49025</name>
</gene>
<dbReference type="PRINTS" id="PR00598">
    <property type="entry name" value="HTHMARR"/>
</dbReference>
<dbReference type="EMBL" id="CP043494">
    <property type="protein sequence ID" value="WNG51201.1"/>
    <property type="molecule type" value="Genomic_DNA"/>
</dbReference>
<dbReference type="InterPro" id="IPR036388">
    <property type="entry name" value="WH-like_DNA-bd_sf"/>
</dbReference>
<dbReference type="PROSITE" id="PS50995">
    <property type="entry name" value="HTH_MARR_2"/>
    <property type="match status" value="1"/>
</dbReference>
<dbReference type="Gene3D" id="1.10.10.10">
    <property type="entry name" value="Winged helix-like DNA-binding domain superfamily/Winged helix DNA-binding domain"/>
    <property type="match status" value="1"/>
</dbReference>
<dbReference type="PANTHER" id="PTHR33164:SF43">
    <property type="entry name" value="HTH-TYPE TRANSCRIPTIONAL REPRESSOR YETL"/>
    <property type="match status" value="1"/>
</dbReference>
<sequence length="166" mass="18338">MKKGRSARSGEESIGERHSAPRVEGVDYGVLDELVGYAVRRAQIRIFEDFAASLSHFGITPARFSTLQLIAANPGLKQTQLGDILGIARSGVMVLIDSLVEQGLVRREPQPDDRRAYGVFLTPAGQTAFEQIRREVLAHDRRISARLSAQERARLLQLLEKLASST</sequence>
<dbReference type="SUPFAM" id="SSF46785">
    <property type="entry name" value="Winged helix' DNA-binding domain"/>
    <property type="match status" value="1"/>
</dbReference>
<feature type="domain" description="HTH marR-type" evidence="1">
    <location>
        <begin position="32"/>
        <end position="164"/>
    </location>
</feature>
<dbReference type="InterPro" id="IPR036390">
    <property type="entry name" value="WH_DNA-bd_sf"/>
</dbReference>
<reference evidence="2 3" key="1">
    <citation type="submission" date="2019-08" db="EMBL/GenBank/DDBJ databases">
        <title>Archangium and Cystobacter genomes.</title>
        <authorList>
            <person name="Chen I.-C.K."/>
            <person name="Wielgoss S."/>
        </authorList>
    </citation>
    <scope>NUCLEOTIDE SEQUENCE [LARGE SCALE GENOMIC DNA]</scope>
    <source>
        <strain evidence="2 3">Cbm 6</strain>
    </source>
</reference>
<evidence type="ECO:0000313" key="3">
    <source>
        <dbReference type="Proteomes" id="UP001611383"/>
    </source>
</evidence>
<keyword evidence="3" id="KW-1185">Reference proteome</keyword>
<dbReference type="InterPro" id="IPR039422">
    <property type="entry name" value="MarR/SlyA-like"/>
</dbReference>